<name>A0A316I4P2_9PSEU</name>
<dbReference type="Proteomes" id="UP000246005">
    <property type="component" value="Unassembled WGS sequence"/>
</dbReference>
<dbReference type="RefSeq" id="WP_109636354.1">
    <property type="nucleotide sequence ID" value="NZ_QGHB01000003.1"/>
</dbReference>
<gene>
    <name evidence="3" type="ORF">C8D88_103562</name>
</gene>
<dbReference type="AlphaFoldDB" id="A0A316I4P2"/>
<dbReference type="EMBL" id="QGHB01000003">
    <property type="protein sequence ID" value="PWK88366.1"/>
    <property type="molecule type" value="Genomic_DNA"/>
</dbReference>
<feature type="domain" description="Solute-binding protein family 3/N-terminal" evidence="2">
    <location>
        <begin position="12"/>
        <end position="219"/>
    </location>
</feature>
<reference evidence="3 4" key="1">
    <citation type="submission" date="2018-05" db="EMBL/GenBank/DDBJ databases">
        <title>Genomic Encyclopedia of Type Strains, Phase IV (KMG-IV): sequencing the most valuable type-strain genomes for metagenomic binning, comparative biology and taxonomic classification.</title>
        <authorList>
            <person name="Goeker M."/>
        </authorList>
    </citation>
    <scope>NUCLEOTIDE SEQUENCE [LARGE SCALE GENOMIC DNA]</scope>
    <source>
        <strain evidence="3 4">DSM 45480</strain>
    </source>
</reference>
<protein>
    <submittedName>
        <fullName evidence="3">Amino acid ABC transporter substrate-binding protein (PAAT family)</fullName>
    </submittedName>
</protein>
<dbReference type="PANTHER" id="PTHR35936:SF17">
    <property type="entry name" value="ARGININE-BINDING EXTRACELLULAR PROTEIN ARTP"/>
    <property type="match status" value="1"/>
</dbReference>
<dbReference type="SUPFAM" id="SSF53850">
    <property type="entry name" value="Periplasmic binding protein-like II"/>
    <property type="match status" value="1"/>
</dbReference>
<dbReference type="Pfam" id="PF00497">
    <property type="entry name" value="SBP_bac_3"/>
    <property type="match status" value="1"/>
</dbReference>
<comment type="caution">
    <text evidence="3">The sequence shown here is derived from an EMBL/GenBank/DDBJ whole genome shotgun (WGS) entry which is preliminary data.</text>
</comment>
<evidence type="ECO:0000256" key="1">
    <source>
        <dbReference type="ARBA" id="ARBA00022729"/>
    </source>
</evidence>
<sequence length="223" mass="24316">MTVAEDLAPTGVLRASINLGNPVLARGTPADPGGVTVDIAREIAARLDLPVEFVCFDAARKSFEAMKDGQADICFLAIEPAREEEVAFTEPYMVIEGVFAVPVDSPIKNVADVDQPGVRIGVKQGSAYDLYLTRTLKHAVVVRGNEGVEVFREQELDVAAGIREPMTAFVAANDDVRLIDERFTEIRQAVGTTRSRRPETVRFLSEVVAELRENGFVARSLGR</sequence>
<proteinExistence type="predicted"/>
<dbReference type="PANTHER" id="PTHR35936">
    <property type="entry name" value="MEMBRANE-BOUND LYTIC MUREIN TRANSGLYCOSYLASE F"/>
    <property type="match status" value="1"/>
</dbReference>
<dbReference type="Gene3D" id="3.40.190.10">
    <property type="entry name" value="Periplasmic binding protein-like II"/>
    <property type="match status" value="2"/>
</dbReference>
<dbReference type="InterPro" id="IPR001638">
    <property type="entry name" value="Solute-binding_3/MltF_N"/>
</dbReference>
<evidence type="ECO:0000313" key="4">
    <source>
        <dbReference type="Proteomes" id="UP000246005"/>
    </source>
</evidence>
<keyword evidence="1" id="KW-0732">Signal</keyword>
<dbReference type="SMART" id="SM00062">
    <property type="entry name" value="PBPb"/>
    <property type="match status" value="1"/>
</dbReference>
<evidence type="ECO:0000313" key="3">
    <source>
        <dbReference type="EMBL" id="PWK88366.1"/>
    </source>
</evidence>
<organism evidence="3 4">
    <name type="scientific">Lentzea atacamensis</name>
    <dbReference type="NCBI Taxonomy" id="531938"/>
    <lineage>
        <taxon>Bacteria</taxon>
        <taxon>Bacillati</taxon>
        <taxon>Actinomycetota</taxon>
        <taxon>Actinomycetes</taxon>
        <taxon>Pseudonocardiales</taxon>
        <taxon>Pseudonocardiaceae</taxon>
        <taxon>Lentzea</taxon>
    </lineage>
</organism>
<evidence type="ECO:0000259" key="2">
    <source>
        <dbReference type="SMART" id="SM00062"/>
    </source>
</evidence>
<accession>A0A316I4P2</accession>